<keyword evidence="3" id="KW-1185">Reference proteome</keyword>
<dbReference type="Proteomes" id="UP000502248">
    <property type="component" value="Chromosome"/>
</dbReference>
<dbReference type="Gene3D" id="1.10.10.2910">
    <property type="match status" value="1"/>
</dbReference>
<protein>
    <submittedName>
        <fullName evidence="2">ImmA/IrrE family metallo-endopeptidase</fullName>
    </submittedName>
</protein>
<dbReference type="AlphaFoldDB" id="A0A7Z2ZPV3"/>
<dbReference type="InterPro" id="IPR052345">
    <property type="entry name" value="Rad_response_metalloprotease"/>
</dbReference>
<gene>
    <name evidence="2" type="ORF">HH215_34915</name>
</gene>
<organism evidence="2 3">
    <name type="scientific">Cohnella herbarum</name>
    <dbReference type="NCBI Taxonomy" id="2728023"/>
    <lineage>
        <taxon>Bacteria</taxon>
        <taxon>Bacillati</taxon>
        <taxon>Bacillota</taxon>
        <taxon>Bacilli</taxon>
        <taxon>Bacillales</taxon>
        <taxon>Paenibacillaceae</taxon>
        <taxon>Cohnella</taxon>
    </lineage>
</organism>
<accession>A0A7Z2ZPV3</accession>
<proteinExistence type="predicted"/>
<sequence>MPYSPDTKYLLKQSGIDIHRRSSTSPISLRKVGLHFGLKFRKLPLHQNTCGMIVPSNNGIYITINSDHPYTRRRFSTAHEIGHYFLGHESDVTQTHDEDRYEEVQANKFASCLLMPDELFWFVHNEQTSIKEMASWLRVSPISVAIRCSHLGIRHLESELVRSDYFLAEEEMSFHSSRTKSHQNHKQQEVIQVPKVDQIFQPHQRNETLWKKNSDALDRLRRIYGYD</sequence>
<reference evidence="2 3" key="1">
    <citation type="submission" date="2020-04" db="EMBL/GenBank/DDBJ databases">
        <title>Genome sequencing of novel species.</title>
        <authorList>
            <person name="Heo J."/>
            <person name="Kim S.-J."/>
            <person name="Kim J.-S."/>
            <person name="Hong S.-B."/>
            <person name="Kwon S.-W."/>
        </authorList>
    </citation>
    <scope>NUCLEOTIDE SEQUENCE [LARGE SCALE GENOMIC DNA]</scope>
    <source>
        <strain evidence="2 3">MFER-1</strain>
    </source>
</reference>
<dbReference type="KEGG" id="cheb:HH215_34915"/>
<evidence type="ECO:0000313" key="3">
    <source>
        <dbReference type="Proteomes" id="UP000502248"/>
    </source>
</evidence>
<dbReference type="RefSeq" id="WP_169284118.1">
    <property type="nucleotide sequence ID" value="NZ_CP051680.1"/>
</dbReference>
<evidence type="ECO:0000313" key="2">
    <source>
        <dbReference type="EMBL" id="QJD87876.1"/>
    </source>
</evidence>
<name>A0A7Z2ZPV3_9BACL</name>
<evidence type="ECO:0000259" key="1">
    <source>
        <dbReference type="Pfam" id="PF06114"/>
    </source>
</evidence>
<dbReference type="InterPro" id="IPR010359">
    <property type="entry name" value="IrrE_HExxH"/>
</dbReference>
<dbReference type="PANTHER" id="PTHR43236:SF2">
    <property type="entry name" value="BLL0069 PROTEIN"/>
    <property type="match status" value="1"/>
</dbReference>
<dbReference type="Pfam" id="PF06114">
    <property type="entry name" value="Peptidase_M78"/>
    <property type="match status" value="1"/>
</dbReference>
<feature type="domain" description="IrrE N-terminal-like" evidence="1">
    <location>
        <begin position="59"/>
        <end position="149"/>
    </location>
</feature>
<dbReference type="EMBL" id="CP051680">
    <property type="protein sequence ID" value="QJD87876.1"/>
    <property type="molecule type" value="Genomic_DNA"/>
</dbReference>
<dbReference type="PANTHER" id="PTHR43236">
    <property type="entry name" value="ANTITOXIN HIGA1"/>
    <property type="match status" value="1"/>
</dbReference>